<dbReference type="InterPro" id="IPR049680">
    <property type="entry name" value="FLVCR1-2_SLC49-like"/>
</dbReference>
<sequence length="458" mass="48571">MIPRSCSEETVPTLEISNIECTSDDLRVVLNIATGMTWPWFGPIANEMVDEFGITLNQVNWLGNIMGCVYLPVSLCVPVIVSAYGVRRCCDVGAVTLLLSAWIRYAATADGLSKGGAYALLLLGQTCASIAQPIFQVLAPKYSETWFDLKTRTTATMVIAMANPIGGAVGQLLSPLVGTPRQSILVLGVISSVAAPGIFVISAAPPSPPTYSASKKSSGLSQLLQQLCGRSKTTGSDMTIRERVDFILLLFIFGVLSATTNDFSILTAEILQPVGYSATTSGLMGAVLLLAGIFGAAITAPLFDRVFTHHLAVTTKIFVPVSAAGWLSLVWAVRPHNSTSLFVIMAILGISALSMLPVGLELACELTRNAEGSAALMWFSCNLLSVVFILIIGTLRAGPEASPPLNMRRSLIFSGVLAMISGGLSLLIRGKQARKEMDESELQRHGAVTTTDPSTLTT</sequence>
<organism evidence="7 8">
    <name type="scientific">Mycena sanguinolenta</name>
    <dbReference type="NCBI Taxonomy" id="230812"/>
    <lineage>
        <taxon>Eukaryota</taxon>
        <taxon>Fungi</taxon>
        <taxon>Dikarya</taxon>
        <taxon>Basidiomycota</taxon>
        <taxon>Agaricomycotina</taxon>
        <taxon>Agaricomycetes</taxon>
        <taxon>Agaricomycetidae</taxon>
        <taxon>Agaricales</taxon>
        <taxon>Marasmiineae</taxon>
        <taxon>Mycenaceae</taxon>
        <taxon>Mycena</taxon>
    </lineage>
</organism>
<feature type="transmembrane region" description="Helical" evidence="6">
    <location>
        <begin position="117"/>
        <end position="138"/>
    </location>
</feature>
<feature type="transmembrane region" description="Helical" evidence="6">
    <location>
        <begin position="184"/>
        <end position="204"/>
    </location>
</feature>
<feature type="transmembrane region" description="Helical" evidence="6">
    <location>
        <begin position="158"/>
        <end position="178"/>
    </location>
</feature>
<reference evidence="7" key="1">
    <citation type="submission" date="2020-05" db="EMBL/GenBank/DDBJ databases">
        <title>Mycena genomes resolve the evolution of fungal bioluminescence.</title>
        <authorList>
            <person name="Tsai I.J."/>
        </authorList>
    </citation>
    <scope>NUCLEOTIDE SEQUENCE</scope>
    <source>
        <strain evidence="7">160909Yilan</strain>
    </source>
</reference>
<feature type="transmembrane region" description="Helical" evidence="6">
    <location>
        <begin position="246"/>
        <end position="271"/>
    </location>
</feature>
<dbReference type="Gene3D" id="1.20.1250.20">
    <property type="entry name" value="MFS general substrate transporter like domains"/>
    <property type="match status" value="2"/>
</dbReference>
<dbReference type="EMBL" id="JACAZH010000008">
    <property type="protein sequence ID" value="KAF7361359.1"/>
    <property type="molecule type" value="Genomic_DNA"/>
</dbReference>
<feature type="region of interest" description="Disordered" evidence="5">
    <location>
        <begin position="438"/>
        <end position="458"/>
    </location>
</feature>
<dbReference type="SUPFAM" id="SSF103473">
    <property type="entry name" value="MFS general substrate transporter"/>
    <property type="match status" value="1"/>
</dbReference>
<dbReference type="AlphaFoldDB" id="A0A8H7D402"/>
<comment type="caution">
    <text evidence="7">The sequence shown here is derived from an EMBL/GenBank/DDBJ whole genome shotgun (WGS) entry which is preliminary data.</text>
</comment>
<evidence type="ECO:0000256" key="1">
    <source>
        <dbReference type="ARBA" id="ARBA00004141"/>
    </source>
</evidence>
<evidence type="ECO:0000256" key="3">
    <source>
        <dbReference type="ARBA" id="ARBA00022989"/>
    </source>
</evidence>
<dbReference type="PANTHER" id="PTHR10924">
    <property type="entry name" value="MAJOR FACILITATOR SUPERFAMILY PROTEIN-RELATED"/>
    <property type="match status" value="1"/>
</dbReference>
<feature type="transmembrane region" description="Helical" evidence="6">
    <location>
        <begin position="410"/>
        <end position="428"/>
    </location>
</feature>
<keyword evidence="3 6" id="KW-1133">Transmembrane helix</keyword>
<protein>
    <submittedName>
        <fullName evidence="7">Major facilitator superfamily domain-containing protein 7</fullName>
    </submittedName>
</protein>
<dbReference type="PANTHER" id="PTHR10924:SF6">
    <property type="entry name" value="SOLUTE CARRIER FAMILY 49 MEMBER A3"/>
    <property type="match status" value="1"/>
</dbReference>
<feature type="compositionally biased region" description="Polar residues" evidence="5">
    <location>
        <begin position="448"/>
        <end position="458"/>
    </location>
</feature>
<dbReference type="InterPro" id="IPR011701">
    <property type="entry name" value="MFS"/>
</dbReference>
<dbReference type="GO" id="GO:0022857">
    <property type="term" value="F:transmembrane transporter activity"/>
    <property type="evidence" value="ECO:0007669"/>
    <property type="project" value="InterPro"/>
</dbReference>
<dbReference type="Pfam" id="PF07690">
    <property type="entry name" value="MFS_1"/>
    <property type="match status" value="1"/>
</dbReference>
<keyword evidence="8" id="KW-1185">Reference proteome</keyword>
<feature type="transmembrane region" description="Helical" evidence="6">
    <location>
        <begin position="375"/>
        <end position="398"/>
    </location>
</feature>
<evidence type="ECO:0000256" key="2">
    <source>
        <dbReference type="ARBA" id="ARBA00022692"/>
    </source>
</evidence>
<accession>A0A8H7D402</accession>
<feature type="transmembrane region" description="Helical" evidence="6">
    <location>
        <begin position="339"/>
        <end position="363"/>
    </location>
</feature>
<keyword evidence="4 6" id="KW-0472">Membrane</keyword>
<evidence type="ECO:0000313" key="8">
    <source>
        <dbReference type="Proteomes" id="UP000623467"/>
    </source>
</evidence>
<dbReference type="OrthoDB" id="422206at2759"/>
<comment type="subcellular location">
    <subcellularLocation>
        <location evidence="1">Membrane</location>
        <topology evidence="1">Multi-pass membrane protein</topology>
    </subcellularLocation>
</comment>
<dbReference type="Proteomes" id="UP000623467">
    <property type="component" value="Unassembled WGS sequence"/>
</dbReference>
<feature type="transmembrane region" description="Helical" evidence="6">
    <location>
        <begin position="283"/>
        <end position="303"/>
    </location>
</feature>
<evidence type="ECO:0000256" key="5">
    <source>
        <dbReference type="SAM" id="MobiDB-lite"/>
    </source>
</evidence>
<name>A0A8H7D402_9AGAR</name>
<evidence type="ECO:0000256" key="4">
    <source>
        <dbReference type="ARBA" id="ARBA00023136"/>
    </source>
</evidence>
<keyword evidence="2 6" id="KW-0812">Transmembrane</keyword>
<feature type="transmembrane region" description="Helical" evidence="6">
    <location>
        <begin position="61"/>
        <end position="81"/>
    </location>
</feature>
<gene>
    <name evidence="7" type="ORF">MSAN_01168600</name>
</gene>
<evidence type="ECO:0000313" key="7">
    <source>
        <dbReference type="EMBL" id="KAF7361359.1"/>
    </source>
</evidence>
<evidence type="ECO:0000256" key="6">
    <source>
        <dbReference type="SAM" id="Phobius"/>
    </source>
</evidence>
<dbReference type="GO" id="GO:0016020">
    <property type="term" value="C:membrane"/>
    <property type="evidence" value="ECO:0007669"/>
    <property type="project" value="UniProtKB-SubCell"/>
</dbReference>
<dbReference type="InterPro" id="IPR036259">
    <property type="entry name" value="MFS_trans_sf"/>
</dbReference>
<proteinExistence type="predicted"/>